<evidence type="ECO:0000256" key="1">
    <source>
        <dbReference type="ARBA" id="ARBA00005278"/>
    </source>
</evidence>
<feature type="transmembrane region" description="Helical" evidence="4">
    <location>
        <begin position="385"/>
        <end position="403"/>
    </location>
</feature>
<dbReference type="GO" id="GO:0016020">
    <property type="term" value="C:membrane"/>
    <property type="evidence" value="ECO:0007669"/>
    <property type="project" value="InterPro"/>
</dbReference>
<dbReference type="PANTHER" id="PTHR22550">
    <property type="entry name" value="SPORE GERMINATION PROTEIN"/>
    <property type="match status" value="1"/>
</dbReference>
<proteinExistence type="inferred from homology"/>
<keyword evidence="2 4" id="KW-0472">Membrane</keyword>
<evidence type="ECO:0000256" key="3">
    <source>
        <dbReference type="SAM" id="MobiDB-lite"/>
    </source>
</evidence>
<feature type="region of interest" description="Disordered" evidence="3">
    <location>
        <begin position="487"/>
        <end position="506"/>
    </location>
</feature>
<feature type="transmembrane region" description="Helical" evidence="4">
    <location>
        <begin position="289"/>
        <end position="311"/>
    </location>
</feature>
<dbReference type="InterPro" id="IPR050768">
    <property type="entry name" value="UPF0353/GerABKA_families"/>
</dbReference>
<dbReference type="InterPro" id="IPR004995">
    <property type="entry name" value="Spore_Ger"/>
</dbReference>
<organism evidence="5">
    <name type="scientific">Sporolactobacillus sp. Y61</name>
    <dbReference type="NCBI Taxonomy" id="3160863"/>
    <lineage>
        <taxon>Bacteria</taxon>
        <taxon>Bacillati</taxon>
        <taxon>Bacillota</taxon>
        <taxon>Bacilli</taxon>
        <taxon>Bacillales</taxon>
        <taxon>Sporolactobacillaceae</taxon>
        <taxon>Sporolactobacillus</taxon>
    </lineage>
</organism>
<evidence type="ECO:0000256" key="2">
    <source>
        <dbReference type="ARBA" id="ARBA00023136"/>
    </source>
</evidence>
<feature type="transmembrane region" description="Helical" evidence="4">
    <location>
        <begin position="415"/>
        <end position="440"/>
    </location>
</feature>
<evidence type="ECO:0000256" key="4">
    <source>
        <dbReference type="SAM" id="Phobius"/>
    </source>
</evidence>
<dbReference type="PIRSF" id="PIRSF005690">
    <property type="entry name" value="GerBA"/>
    <property type="match status" value="1"/>
</dbReference>
<dbReference type="RefSeq" id="WP_353948164.1">
    <property type="nucleotide sequence ID" value="NZ_CP159510.1"/>
</dbReference>
<name>A0AAU8IEZ1_9BACL</name>
<protein>
    <submittedName>
        <fullName evidence="5">Spore germination protein</fullName>
    </submittedName>
</protein>
<dbReference type="EMBL" id="CP159510">
    <property type="protein sequence ID" value="XCJ16777.1"/>
    <property type="molecule type" value="Genomic_DNA"/>
</dbReference>
<keyword evidence="4" id="KW-1133">Transmembrane helix</keyword>
<evidence type="ECO:0000313" key="5">
    <source>
        <dbReference type="EMBL" id="XCJ16777.1"/>
    </source>
</evidence>
<dbReference type="PANTHER" id="PTHR22550:SF5">
    <property type="entry name" value="LEUCINE ZIPPER PROTEIN 4"/>
    <property type="match status" value="1"/>
</dbReference>
<dbReference type="GO" id="GO:0009847">
    <property type="term" value="P:spore germination"/>
    <property type="evidence" value="ECO:0007669"/>
    <property type="project" value="InterPro"/>
</dbReference>
<accession>A0AAU8IEZ1</accession>
<comment type="similarity">
    <text evidence="1">Belongs to the GerABKA family.</text>
</comment>
<dbReference type="AlphaFoldDB" id="A0AAU8IEZ1"/>
<reference evidence="5" key="1">
    <citation type="submission" date="2024-06" db="EMBL/GenBank/DDBJ databases">
        <authorList>
            <person name="Fan A."/>
            <person name="Zhang F.Y."/>
            <person name="Zhang L."/>
        </authorList>
    </citation>
    <scope>NUCLEOTIDE SEQUENCE</scope>
    <source>
        <strain evidence="5">Y61</strain>
    </source>
</reference>
<dbReference type="Pfam" id="PF03323">
    <property type="entry name" value="GerA"/>
    <property type="match status" value="1"/>
</dbReference>
<sequence length="506" mass="57024">MFRKWKKRRMKETGSEYQAKTVSDLFRQLKDQPDFIRFQHKGMQFSCWISFFDTLIDVENVHRDILPHLYSDKIKNLTDVQTHLPAEKMIRTKDPSIVRNRLLEGYLIIQAGERDSDCLVIPSVKVEGRQVSLSQIESSIIGPKESFVESLDKNTNLIRKRVPIPQLTVQHIRVGKLSRTRVSVIYIQGIANEENVNTVKQRIAGLEVANIEDTTALALNIRDNNASIFPQFIDTERPDRAAAALYEGKIAVLADGSPNALILPSTIVEFFIAFDDYYLPWQLASAYRLLRLFAVAISILSTSFYVALLTYHFQLIPKDLLGSLVSSRSSVPFDPIVEVLILEVMIELLREAGARLPTKVGQTIGIVGGIVIGTATVQAGLTSNILLITVAMSALAAFITPNYRMATTIRFIRFPFIISAQIFGLLGIALCFSVCVGHLLRMTSLGRPYMEPIYPLRVTDLKDSFIRLPLNHQNVRPMLLRPGDAMRMNSTRTHRKKGKNIPDIDE</sequence>
<keyword evidence="4" id="KW-0812">Transmembrane</keyword>
<gene>
    <name evidence="5" type="ORF">ABNN70_14235</name>
</gene>